<comment type="caution">
    <text evidence="8">The sequence shown here is derived from an EMBL/GenBank/DDBJ whole genome shotgun (WGS) entry which is preliminary data.</text>
</comment>
<keyword evidence="4" id="KW-1003">Cell membrane</keyword>
<evidence type="ECO:0000256" key="6">
    <source>
        <dbReference type="ARBA" id="ARBA00025321"/>
    </source>
</evidence>
<feature type="chain" id="PRO_5046640199" description="Lectin-like protein BA14k" evidence="7">
    <location>
        <begin position="26"/>
        <end position="127"/>
    </location>
</feature>
<evidence type="ECO:0000256" key="1">
    <source>
        <dbReference type="ARBA" id="ARBA00004167"/>
    </source>
</evidence>
<reference evidence="8 9" key="1">
    <citation type="submission" date="2017-03" db="EMBL/GenBank/DDBJ databases">
        <title>Whole genome sequences of fourteen strains of Bradyrhizobium canariense and one strain of Bradyrhizobium japonicum isolated from Lupinus (Papilionoideae: Genisteae) species in Algeria.</title>
        <authorList>
            <person name="Crovadore J."/>
            <person name="Chekireb D."/>
            <person name="Brachmann A."/>
            <person name="Chablais R."/>
            <person name="Cochard B."/>
            <person name="Lefort F."/>
        </authorList>
    </citation>
    <scope>NUCLEOTIDE SEQUENCE [LARGE SCALE GENOMIC DNA]</scope>
    <source>
        <strain evidence="8 9">UBMAN05</strain>
    </source>
</reference>
<keyword evidence="9" id="KW-1185">Reference proteome</keyword>
<evidence type="ECO:0000256" key="5">
    <source>
        <dbReference type="ARBA" id="ARBA00022734"/>
    </source>
</evidence>
<evidence type="ECO:0000313" key="9">
    <source>
        <dbReference type="Proteomes" id="UP000193884"/>
    </source>
</evidence>
<comment type="function">
    <text evidence="6">Has immunoglobulin-binding and hemagglutination properties, and can bind to mannose. Essential for virulence. May be involved in LPS biosynthesis or polysaccharide transport.</text>
</comment>
<keyword evidence="4" id="KW-0472">Membrane</keyword>
<dbReference type="RefSeq" id="WP_085384158.1">
    <property type="nucleotide sequence ID" value="NZ_NAFJ01000130.1"/>
</dbReference>
<evidence type="ECO:0000256" key="3">
    <source>
        <dbReference type="ARBA" id="ARBA00020552"/>
    </source>
</evidence>
<evidence type="ECO:0000256" key="7">
    <source>
        <dbReference type="SAM" id="SignalP"/>
    </source>
</evidence>
<keyword evidence="7" id="KW-0732">Signal</keyword>
<dbReference type="Pfam" id="PF07886">
    <property type="entry name" value="BA14K"/>
    <property type="match status" value="1"/>
</dbReference>
<keyword evidence="5" id="KW-0430">Lectin</keyword>
<dbReference type="InterPro" id="IPR012413">
    <property type="entry name" value="BA14K"/>
</dbReference>
<protein>
    <recommendedName>
        <fullName evidence="3">Lectin-like protein BA14k</fullName>
    </recommendedName>
</protein>
<name>A0ABX3X5V3_9BRAD</name>
<dbReference type="EMBL" id="NAFK01000153">
    <property type="protein sequence ID" value="OSJ30511.1"/>
    <property type="molecule type" value="Genomic_DNA"/>
</dbReference>
<comment type="similarity">
    <text evidence="2">Belongs to the BA14k family.</text>
</comment>
<evidence type="ECO:0000313" key="8">
    <source>
        <dbReference type="EMBL" id="OSJ30511.1"/>
    </source>
</evidence>
<sequence length="127" mass="13842">MKANRWYVAVAVLALAIPVGTTAQAAPMLAASGMAKNHASLVEVQWRHGPHHGWHRHHWRDGYRHRYSRGWGPALGGFVAGAAIGSAVANSRAQAAENNAYCSQRYKSYDPTSGTYMGYDGIRHPCP</sequence>
<organism evidence="8 9">
    <name type="scientific">Bradyrhizobium canariense</name>
    <dbReference type="NCBI Taxonomy" id="255045"/>
    <lineage>
        <taxon>Bacteria</taxon>
        <taxon>Pseudomonadati</taxon>
        <taxon>Pseudomonadota</taxon>
        <taxon>Alphaproteobacteria</taxon>
        <taxon>Hyphomicrobiales</taxon>
        <taxon>Nitrobacteraceae</taxon>
        <taxon>Bradyrhizobium</taxon>
    </lineage>
</organism>
<evidence type="ECO:0000256" key="2">
    <source>
        <dbReference type="ARBA" id="ARBA00010270"/>
    </source>
</evidence>
<comment type="subcellular location">
    <subcellularLocation>
        <location evidence="1">Membrane</location>
        <topology evidence="1">Single-pass membrane protein</topology>
    </subcellularLocation>
</comment>
<feature type="signal peptide" evidence="7">
    <location>
        <begin position="1"/>
        <end position="25"/>
    </location>
</feature>
<evidence type="ECO:0000256" key="4">
    <source>
        <dbReference type="ARBA" id="ARBA00022475"/>
    </source>
</evidence>
<dbReference type="Proteomes" id="UP000193884">
    <property type="component" value="Unassembled WGS sequence"/>
</dbReference>
<proteinExistence type="inferred from homology"/>
<accession>A0ABX3X5V3</accession>
<gene>
    <name evidence="8" type="ORF">BST63_12050</name>
</gene>